<dbReference type="InterPro" id="IPR010178">
    <property type="entry name" value="Lit"/>
</dbReference>
<feature type="transmembrane region" description="Helical" evidence="1">
    <location>
        <begin position="7"/>
        <end position="27"/>
    </location>
</feature>
<feature type="transmembrane region" description="Helical" evidence="1">
    <location>
        <begin position="151"/>
        <end position="170"/>
    </location>
</feature>
<organism evidence="2 3">
    <name type="scientific">Gilvimarinus algae</name>
    <dbReference type="NCBI Taxonomy" id="3058037"/>
    <lineage>
        <taxon>Bacteria</taxon>
        <taxon>Pseudomonadati</taxon>
        <taxon>Pseudomonadota</taxon>
        <taxon>Gammaproteobacteria</taxon>
        <taxon>Cellvibrionales</taxon>
        <taxon>Cellvibrionaceae</taxon>
        <taxon>Gilvimarinus</taxon>
    </lineage>
</organism>
<name>A0ABT8TNW0_9GAMM</name>
<reference evidence="2" key="1">
    <citation type="submission" date="2023-07" db="EMBL/GenBank/DDBJ databases">
        <title>Gilvimarinus algae sp. nov., isolated from the surface of Kelp.</title>
        <authorList>
            <person name="Sun Y.Y."/>
            <person name="Gong Y."/>
            <person name="Du Z.J."/>
        </authorList>
    </citation>
    <scope>NUCLEOTIDE SEQUENCE</scope>
    <source>
        <strain evidence="2">SDUM040014</strain>
    </source>
</reference>
<dbReference type="RefSeq" id="WP_302715375.1">
    <property type="nucleotide sequence ID" value="NZ_JAULRT010000062.1"/>
</dbReference>
<evidence type="ECO:0000313" key="3">
    <source>
        <dbReference type="Proteomes" id="UP001168380"/>
    </source>
</evidence>
<dbReference type="EMBL" id="JAULRT010000062">
    <property type="protein sequence ID" value="MDO3384102.1"/>
    <property type="molecule type" value="Genomic_DNA"/>
</dbReference>
<keyword evidence="1" id="KW-1133">Transmembrane helix</keyword>
<protein>
    <submittedName>
        <fullName evidence="2">DUF1461 domain-containing protein</fullName>
    </submittedName>
</protein>
<dbReference type="Pfam" id="PF07314">
    <property type="entry name" value="Lit"/>
    <property type="match status" value="1"/>
</dbReference>
<comment type="caution">
    <text evidence="2">The sequence shown here is derived from an EMBL/GenBank/DDBJ whole genome shotgun (WGS) entry which is preliminary data.</text>
</comment>
<evidence type="ECO:0000256" key="1">
    <source>
        <dbReference type="SAM" id="Phobius"/>
    </source>
</evidence>
<dbReference type="Proteomes" id="UP001168380">
    <property type="component" value="Unassembled WGS sequence"/>
</dbReference>
<keyword evidence="3" id="KW-1185">Reference proteome</keyword>
<proteinExistence type="predicted"/>
<sequence>MHARYLLWPAFFIGQFLSCGFLAWHLLAQVDFAYPQAYELLNIDRHIEEFGPQNRYRRGFADTDKQAHLSLFGQINDAIHHKPEALADIRFAPDGGKTQTLLREPEVVHLQDVARLINGVYTLGWFSLGLTALTMGALLWRRGPLPRPLRVLTGVVGALSLLIAAVFVIGPKRVFYTLHTWVFPPEHPWFFYYQDSLMTTLMKAPDLFGFIAIILLSLWLLLWSISLWLFVRLWRVIPFHHTRKSNDYSARAD</sequence>
<keyword evidence="1" id="KW-0812">Transmembrane</keyword>
<evidence type="ECO:0000313" key="2">
    <source>
        <dbReference type="EMBL" id="MDO3384102.1"/>
    </source>
</evidence>
<gene>
    <name evidence="2" type="ORF">QWI16_18110</name>
</gene>
<feature type="transmembrane region" description="Helical" evidence="1">
    <location>
        <begin position="120"/>
        <end position="139"/>
    </location>
</feature>
<feature type="transmembrane region" description="Helical" evidence="1">
    <location>
        <begin position="207"/>
        <end position="231"/>
    </location>
</feature>
<accession>A0ABT8TNW0</accession>
<keyword evidence="1" id="KW-0472">Membrane</keyword>